<evidence type="ECO:0000313" key="2">
    <source>
        <dbReference type="EMBL" id="KAK7417479.1"/>
    </source>
</evidence>
<reference evidence="2 3" key="1">
    <citation type="journal article" date="2025" name="Microbiol. Resour. Announc.">
        <title>Draft genome sequences for Neonectria magnoliae and Neonectria punicea, canker pathogens of Liriodendron tulipifera and Acer saccharum in West Virginia.</title>
        <authorList>
            <person name="Petronek H.M."/>
            <person name="Kasson M.T."/>
            <person name="Metheny A.M."/>
            <person name="Stauder C.M."/>
            <person name="Lovett B."/>
            <person name="Lynch S.C."/>
            <person name="Garnas J.R."/>
            <person name="Kasson L.R."/>
            <person name="Stajich J.E."/>
        </authorList>
    </citation>
    <scope>NUCLEOTIDE SEQUENCE [LARGE SCALE GENOMIC DNA]</scope>
    <source>
        <strain evidence="2 3">NRRL 64653</strain>
    </source>
</reference>
<protein>
    <submittedName>
        <fullName evidence="2">Uncharacterized protein</fullName>
    </submittedName>
</protein>
<evidence type="ECO:0000256" key="1">
    <source>
        <dbReference type="SAM" id="MobiDB-lite"/>
    </source>
</evidence>
<dbReference type="Proteomes" id="UP001498476">
    <property type="component" value="Unassembled WGS sequence"/>
</dbReference>
<name>A0ABR1H8V3_9HYPO</name>
<evidence type="ECO:0000313" key="3">
    <source>
        <dbReference type="Proteomes" id="UP001498476"/>
    </source>
</evidence>
<gene>
    <name evidence="2" type="ORF">QQX98_004599</name>
</gene>
<comment type="caution">
    <text evidence="2">The sequence shown here is derived from an EMBL/GenBank/DDBJ whole genome shotgun (WGS) entry which is preliminary data.</text>
</comment>
<sequence>MPSVSAINHQVPRCFWGSDYDSRSSYYACFGLKSSSNIISRCSVTSSFGVTCSFNVFSCPRLNSISGIGFQFSFDSRFWPLSSRISSRISSSDFISTSVFGFPSGPHSPFRSDSGSSFRPFPNVMSRSSLGP</sequence>
<accession>A0ABR1H8V3</accession>
<proteinExistence type="predicted"/>
<organism evidence="2 3">
    <name type="scientific">Neonectria punicea</name>
    <dbReference type="NCBI Taxonomy" id="979145"/>
    <lineage>
        <taxon>Eukaryota</taxon>
        <taxon>Fungi</taxon>
        <taxon>Dikarya</taxon>
        <taxon>Ascomycota</taxon>
        <taxon>Pezizomycotina</taxon>
        <taxon>Sordariomycetes</taxon>
        <taxon>Hypocreomycetidae</taxon>
        <taxon>Hypocreales</taxon>
        <taxon>Nectriaceae</taxon>
        <taxon>Neonectria</taxon>
    </lineage>
</organism>
<keyword evidence="3" id="KW-1185">Reference proteome</keyword>
<dbReference type="EMBL" id="JAZAVJ010000057">
    <property type="protein sequence ID" value="KAK7417479.1"/>
    <property type="molecule type" value="Genomic_DNA"/>
</dbReference>
<feature type="region of interest" description="Disordered" evidence="1">
    <location>
        <begin position="104"/>
        <end position="132"/>
    </location>
</feature>